<reference evidence="3 5" key="1">
    <citation type="submission" date="2020-01" db="EMBL/GenBank/DDBJ databases">
        <authorList>
            <consortium name="DOE Joint Genome Institute"/>
            <person name="Haridas S."/>
            <person name="Albert R."/>
            <person name="Binder M."/>
            <person name="Bloem J."/>
            <person name="Labutti K."/>
            <person name="Salamov A."/>
            <person name="Andreopoulos B."/>
            <person name="Baker S.E."/>
            <person name="Barry K."/>
            <person name="Bills G."/>
            <person name="Bluhm B.H."/>
            <person name="Cannon C."/>
            <person name="Castanera R."/>
            <person name="Culley D.E."/>
            <person name="Daum C."/>
            <person name="Ezra D."/>
            <person name="Gonzalez J.B."/>
            <person name="Henrissat B."/>
            <person name="Kuo A."/>
            <person name="Liang C."/>
            <person name="Lipzen A."/>
            <person name="Lutzoni F."/>
            <person name="Magnuson J."/>
            <person name="Mondo S."/>
            <person name="Nolan M."/>
            <person name="Ohm R."/>
            <person name="Pangilinan J."/>
            <person name="Park H.-J."/>
            <person name="Ramirez L."/>
            <person name="Alfaro M."/>
            <person name="Sun H."/>
            <person name="Tritt A."/>
            <person name="Yoshinaga Y."/>
            <person name="Zwiers L.-H."/>
            <person name="Turgeon B.G."/>
            <person name="Goodwin S.B."/>
            <person name="Spatafora J.W."/>
            <person name="Crous P.W."/>
            <person name="Grigoriev I.V."/>
        </authorList>
    </citation>
    <scope>NUCLEOTIDE SEQUENCE</scope>
    <source>
        <strain evidence="3 5">CBS 781.70</strain>
    </source>
</reference>
<dbReference type="Proteomes" id="UP000504638">
    <property type="component" value="Unplaced"/>
</dbReference>
<dbReference type="PANTHER" id="PTHR31996">
    <property type="entry name" value="COILED-COIL DOMAIN-CONTAINING PROTEIN 115"/>
    <property type="match status" value="1"/>
</dbReference>
<dbReference type="GeneID" id="54422724"/>
<dbReference type="GO" id="GO:1990871">
    <property type="term" value="C:Vma12-Vma22 assembly complex"/>
    <property type="evidence" value="ECO:0007669"/>
    <property type="project" value="TreeGrafter"/>
</dbReference>
<evidence type="ECO:0000313" key="3">
    <source>
        <dbReference type="EMBL" id="KAF1811084.1"/>
    </source>
</evidence>
<feature type="compositionally biased region" description="Basic and acidic residues" evidence="2">
    <location>
        <begin position="233"/>
        <end position="245"/>
    </location>
</feature>
<evidence type="ECO:0000313" key="4">
    <source>
        <dbReference type="Proteomes" id="UP000504638"/>
    </source>
</evidence>
<dbReference type="Pfam" id="PF21730">
    <property type="entry name" value="Vma22_CCDC115"/>
    <property type="match status" value="1"/>
</dbReference>
<evidence type="ECO:0000256" key="1">
    <source>
        <dbReference type="ARBA" id="ARBA00093634"/>
    </source>
</evidence>
<feature type="compositionally biased region" description="Polar residues" evidence="2">
    <location>
        <begin position="248"/>
        <end position="259"/>
    </location>
</feature>
<reference evidence="5" key="3">
    <citation type="submission" date="2025-04" db="UniProtKB">
        <authorList>
            <consortium name="RefSeq"/>
        </authorList>
    </citation>
    <scope>IDENTIFICATION</scope>
    <source>
        <strain evidence="5">CBS 781.70</strain>
    </source>
</reference>
<feature type="region of interest" description="Disordered" evidence="2">
    <location>
        <begin position="207"/>
        <end position="259"/>
    </location>
</feature>
<dbReference type="OrthoDB" id="408631at2759"/>
<dbReference type="EMBL" id="ML975163">
    <property type="protein sequence ID" value="KAF1811084.1"/>
    <property type="molecule type" value="Genomic_DNA"/>
</dbReference>
<gene>
    <name evidence="3 5" type="ORF">P152DRAFT_490173</name>
</gene>
<accession>A0A6G1FZ66</accession>
<name>A0A6G1FZ66_9PEZI</name>
<dbReference type="RefSeq" id="XP_033532715.1">
    <property type="nucleotide sequence ID" value="XM_033682154.1"/>
</dbReference>
<dbReference type="GO" id="GO:0051082">
    <property type="term" value="F:unfolded protein binding"/>
    <property type="evidence" value="ECO:0007669"/>
    <property type="project" value="TreeGrafter"/>
</dbReference>
<sequence>MDSTILDRLLVDYLDLLDQYQVQRKALSGLFSSGHFSLAEANFKSPSKIRHGRDYYDERMQALRKIRIEEAKSSGHANRPCIQFSTTGQAVRAEKKIKNGLKNGHETRDTPEDKPAEPPEQSKDESETEPPSLSSLSLQDKSNDTDPAKLIIDPLHWYGILVPPALRSAQVDFVKAVEEPIPAIVNIATQMRELEIEIGRARKRLRKAEAAGPQQKPGNGEATNVTESVGIAEKADQELVGEEGKSLWQKSSKEQVGSG</sequence>
<organism evidence="3">
    <name type="scientific">Eremomyces bilateralis CBS 781.70</name>
    <dbReference type="NCBI Taxonomy" id="1392243"/>
    <lineage>
        <taxon>Eukaryota</taxon>
        <taxon>Fungi</taxon>
        <taxon>Dikarya</taxon>
        <taxon>Ascomycota</taxon>
        <taxon>Pezizomycotina</taxon>
        <taxon>Dothideomycetes</taxon>
        <taxon>Dothideomycetes incertae sedis</taxon>
        <taxon>Eremomycetales</taxon>
        <taxon>Eremomycetaceae</taxon>
        <taxon>Eremomyces</taxon>
    </lineage>
</organism>
<dbReference type="InterPro" id="IPR040357">
    <property type="entry name" value="Vma22/CCDC115"/>
</dbReference>
<proteinExistence type="predicted"/>
<evidence type="ECO:0000256" key="2">
    <source>
        <dbReference type="SAM" id="MobiDB-lite"/>
    </source>
</evidence>
<feature type="region of interest" description="Disordered" evidence="2">
    <location>
        <begin position="97"/>
        <end position="145"/>
    </location>
</feature>
<evidence type="ECO:0000313" key="5">
    <source>
        <dbReference type="RefSeq" id="XP_033532715.1"/>
    </source>
</evidence>
<dbReference type="AlphaFoldDB" id="A0A6G1FZ66"/>
<reference evidence="5" key="2">
    <citation type="submission" date="2020-04" db="EMBL/GenBank/DDBJ databases">
        <authorList>
            <consortium name="NCBI Genome Project"/>
        </authorList>
    </citation>
    <scope>NUCLEOTIDE SEQUENCE</scope>
    <source>
        <strain evidence="5">CBS 781.70</strain>
    </source>
</reference>
<dbReference type="GO" id="GO:0070072">
    <property type="term" value="P:vacuolar proton-transporting V-type ATPase complex assembly"/>
    <property type="evidence" value="ECO:0007669"/>
    <property type="project" value="InterPro"/>
</dbReference>
<keyword evidence="4" id="KW-1185">Reference proteome</keyword>
<feature type="compositionally biased region" description="Low complexity" evidence="2">
    <location>
        <begin position="129"/>
        <end position="138"/>
    </location>
</feature>
<protein>
    <recommendedName>
        <fullName evidence="1">Vacuolar ATPase assembly protein VMA22</fullName>
    </recommendedName>
</protein>
<dbReference type="PANTHER" id="PTHR31996:SF2">
    <property type="entry name" value="COILED-COIL DOMAIN-CONTAINING PROTEIN 115"/>
    <property type="match status" value="1"/>
</dbReference>
<feature type="compositionally biased region" description="Basic and acidic residues" evidence="2">
    <location>
        <begin position="97"/>
        <end position="125"/>
    </location>
</feature>